<sequence length="134" mass="14686">MTATPYESVRLPQNRAGPASIACLHQALKSLSPITSQSSSASRILVTFFPPLNPYFSYHLLAPDWGGAPHMRVQGEQERVSSFSRNGPQTGRKAISQRTAQQSEIDKGFGLLVTDGITQSINDKDGRLETPLRF</sequence>
<gene>
    <name evidence="2" type="ORF">TRIVIDRAFT_67875</name>
</gene>
<dbReference type="HOGENOM" id="CLU_1896506_0_0_1"/>
<proteinExistence type="predicted"/>
<dbReference type="InParanoid" id="G9N122"/>
<name>G9N122_HYPVG</name>
<evidence type="ECO:0000313" key="2">
    <source>
        <dbReference type="EMBL" id="EHK19455.1"/>
    </source>
</evidence>
<evidence type="ECO:0000313" key="3">
    <source>
        <dbReference type="Proteomes" id="UP000007115"/>
    </source>
</evidence>
<dbReference type="VEuPathDB" id="FungiDB:TRIVIDRAFT_67875"/>
<dbReference type="Proteomes" id="UP000007115">
    <property type="component" value="Unassembled WGS sequence"/>
</dbReference>
<dbReference type="EMBL" id="ABDF02000083">
    <property type="protein sequence ID" value="EHK19455.1"/>
    <property type="molecule type" value="Genomic_DNA"/>
</dbReference>
<dbReference type="RefSeq" id="XP_013953656.1">
    <property type="nucleotide sequence ID" value="XM_014098181.1"/>
</dbReference>
<feature type="compositionally biased region" description="Polar residues" evidence="1">
    <location>
        <begin position="80"/>
        <end position="89"/>
    </location>
</feature>
<comment type="caution">
    <text evidence="2">The sequence shown here is derived from an EMBL/GenBank/DDBJ whole genome shotgun (WGS) entry which is preliminary data.</text>
</comment>
<evidence type="ECO:0000256" key="1">
    <source>
        <dbReference type="SAM" id="MobiDB-lite"/>
    </source>
</evidence>
<feature type="region of interest" description="Disordered" evidence="1">
    <location>
        <begin position="76"/>
        <end position="102"/>
    </location>
</feature>
<dbReference type="GeneID" id="25797009"/>
<organism evidence="2 3">
    <name type="scientific">Hypocrea virens (strain Gv29-8 / FGSC 10586)</name>
    <name type="common">Gliocladium virens</name>
    <name type="synonym">Trichoderma virens</name>
    <dbReference type="NCBI Taxonomy" id="413071"/>
    <lineage>
        <taxon>Eukaryota</taxon>
        <taxon>Fungi</taxon>
        <taxon>Dikarya</taxon>
        <taxon>Ascomycota</taxon>
        <taxon>Pezizomycotina</taxon>
        <taxon>Sordariomycetes</taxon>
        <taxon>Hypocreomycetidae</taxon>
        <taxon>Hypocreales</taxon>
        <taxon>Hypocreaceae</taxon>
        <taxon>Trichoderma</taxon>
    </lineage>
</organism>
<keyword evidence="3" id="KW-1185">Reference proteome</keyword>
<protein>
    <submittedName>
        <fullName evidence="2">Uncharacterized protein</fullName>
    </submittedName>
</protein>
<accession>G9N122</accession>
<dbReference type="AlphaFoldDB" id="G9N122"/>
<reference evidence="2 3" key="1">
    <citation type="journal article" date="2011" name="Genome Biol.">
        <title>Comparative genome sequence analysis underscores mycoparasitism as the ancestral life style of Trichoderma.</title>
        <authorList>
            <person name="Kubicek C.P."/>
            <person name="Herrera-Estrella A."/>
            <person name="Seidl-Seiboth V."/>
            <person name="Martinez D.A."/>
            <person name="Druzhinina I.S."/>
            <person name="Thon M."/>
            <person name="Zeilinger S."/>
            <person name="Casas-Flores S."/>
            <person name="Horwitz B.A."/>
            <person name="Mukherjee P.K."/>
            <person name="Mukherjee M."/>
            <person name="Kredics L."/>
            <person name="Alcaraz L.D."/>
            <person name="Aerts A."/>
            <person name="Antal Z."/>
            <person name="Atanasova L."/>
            <person name="Cervantes-Badillo M.G."/>
            <person name="Challacombe J."/>
            <person name="Chertkov O."/>
            <person name="McCluskey K."/>
            <person name="Coulpier F."/>
            <person name="Deshpande N."/>
            <person name="von Doehren H."/>
            <person name="Ebbole D.J."/>
            <person name="Esquivel-Naranjo E.U."/>
            <person name="Fekete E."/>
            <person name="Flipphi M."/>
            <person name="Glaser F."/>
            <person name="Gomez-Rodriguez E.Y."/>
            <person name="Gruber S."/>
            <person name="Han C."/>
            <person name="Henrissat B."/>
            <person name="Hermosa R."/>
            <person name="Hernandez-Onate M."/>
            <person name="Karaffa L."/>
            <person name="Kosti I."/>
            <person name="Le Crom S."/>
            <person name="Lindquist E."/>
            <person name="Lucas S."/>
            <person name="Luebeck M."/>
            <person name="Luebeck P.S."/>
            <person name="Margeot A."/>
            <person name="Metz B."/>
            <person name="Misra M."/>
            <person name="Nevalainen H."/>
            <person name="Omann M."/>
            <person name="Packer N."/>
            <person name="Perrone G."/>
            <person name="Uresti-Rivera E.E."/>
            <person name="Salamov A."/>
            <person name="Schmoll M."/>
            <person name="Seiboth B."/>
            <person name="Shapiro H."/>
            <person name="Sukno S."/>
            <person name="Tamayo-Ramos J.A."/>
            <person name="Tisch D."/>
            <person name="Wiest A."/>
            <person name="Wilkinson H.H."/>
            <person name="Zhang M."/>
            <person name="Coutinho P.M."/>
            <person name="Kenerley C.M."/>
            <person name="Monte E."/>
            <person name="Baker S.E."/>
            <person name="Grigoriev I.V."/>
        </authorList>
    </citation>
    <scope>NUCLEOTIDE SEQUENCE [LARGE SCALE GENOMIC DNA]</scope>
    <source>
        <strain evidence="3">Gv29-8 / FGSC 10586</strain>
    </source>
</reference>